<dbReference type="InterPro" id="IPR000531">
    <property type="entry name" value="Beta-barrel_TonB"/>
</dbReference>
<dbReference type="CDD" id="cd01347">
    <property type="entry name" value="ligand_gated_channel"/>
    <property type="match status" value="1"/>
</dbReference>
<dbReference type="Proteomes" id="UP000273643">
    <property type="component" value="Unassembled WGS sequence"/>
</dbReference>
<reference evidence="7 8" key="1">
    <citation type="submission" date="2018-11" db="EMBL/GenBank/DDBJ databases">
        <title>Genomic Encyclopedia of Type Strains, Phase IV (KMG-IV): sequencing the most valuable type-strain genomes for metagenomic binning, comparative biology and taxonomic classification.</title>
        <authorList>
            <person name="Goeker M."/>
        </authorList>
    </citation>
    <scope>NUCLEOTIDE SEQUENCE [LARGE SCALE GENOMIC DNA]</scope>
    <source>
        <strain evidence="7 8">DSM 16974</strain>
    </source>
</reference>
<dbReference type="AlphaFoldDB" id="A0A3N1NRG0"/>
<dbReference type="PANTHER" id="PTHR40980">
    <property type="entry name" value="PLUG DOMAIN-CONTAINING PROTEIN"/>
    <property type="match status" value="1"/>
</dbReference>
<name>A0A3N1NRG0_9GAMM</name>
<evidence type="ECO:0000256" key="4">
    <source>
        <dbReference type="RuleBase" id="RU003357"/>
    </source>
</evidence>
<comment type="subcellular location">
    <subcellularLocation>
        <location evidence="1 4">Cell outer membrane</location>
    </subcellularLocation>
</comment>
<keyword evidence="8" id="KW-1185">Reference proteome</keyword>
<feature type="domain" description="TonB-dependent receptor plug" evidence="6">
    <location>
        <begin position="163"/>
        <end position="265"/>
    </location>
</feature>
<dbReference type="EMBL" id="RJUK01000003">
    <property type="protein sequence ID" value="ROQ17991.1"/>
    <property type="molecule type" value="Genomic_DNA"/>
</dbReference>
<evidence type="ECO:0000259" key="6">
    <source>
        <dbReference type="Pfam" id="PF07715"/>
    </source>
</evidence>
<feature type="domain" description="TonB-dependent receptor-like beta-barrel" evidence="5">
    <location>
        <begin position="536"/>
        <end position="1007"/>
    </location>
</feature>
<dbReference type="PANTHER" id="PTHR40980:SF3">
    <property type="entry name" value="TONB-DEPENDENT RECEPTOR-LIKE BETA-BARREL DOMAIN-CONTAINING PROTEIN"/>
    <property type="match status" value="1"/>
</dbReference>
<evidence type="ECO:0000259" key="5">
    <source>
        <dbReference type="Pfam" id="PF00593"/>
    </source>
</evidence>
<keyword evidence="7" id="KW-0675">Receptor</keyword>
<comment type="caution">
    <text evidence="7">The sequence shown here is derived from an EMBL/GenBank/DDBJ whole genome shotgun (WGS) entry which is preliminary data.</text>
</comment>
<dbReference type="Pfam" id="PF07715">
    <property type="entry name" value="Plug"/>
    <property type="match status" value="1"/>
</dbReference>
<keyword evidence="2 4" id="KW-0472">Membrane</keyword>
<proteinExistence type="inferred from homology"/>
<sequence length="1041" mass="114474">MKITPTVLLTQLITCAVHASGDASRLGETAQFNISESRADVSLTEFAQQSNMTVIVPFEQVVNIKTQPLQGHYTIVEAALHLIEGTGLNLSVSGSGKLFIRTDDDSKGKDSMLQKNKLSSAIIVAMSSLAGAQAIAQDAADGNFEEVVVTGIRGSLERSMDIKRDSSGVVDAISAEDMGKFPDTNVAESLQRITGVSIDRSGGEGQSVTVRGFGPSFNTVMVNGRQMATENQDRAFSFDTLSAELVRGVNVYKTSNPSMASGGIGSAIDVQTARPFDFNGLEMFGSIKGTYESLNEKTYPTVSGLISNTFADDTLGVLLAVSHSERENYVNSLFTAGYRPGLNLFNEQGDLQAGNVTPPRNLDMRTEQQKRTRTNANVSLQYAPSDDVTVTFDGFHSNYEVDAKLNALAAWFEPNRVTDVDFNNETRTVTYMNNVGTEDTRAATDFVVNHGDSKFVTLNAFGLNVEWDVTDELVAKFDASYSDAENDMAGKENFGVIGHINTYDFDLSSGRPLANHEGYNGSEIPDRSIMKMHVGSPGGPNSQDEINELRADFEYTPYNTSGFTSMRFGAYRQEREKAYYSVGVDNGSLYGGYYASAPEELMTKFTAPSFFPGAQDTWWTFDNWELYDVMLTEEKANENDEMRGNDIGTTWQALQDGNMFELTVNDDRYTVREDISSLYLDFTFEGDVMNLPWTVNVGARYAETSTSVDAVQTVLSDIVATGDPTLFETVEGSPTEVTESNSYTNLLPSINAKIDLQDDMVLRFASYETITRPTLTELSPALNIGQPRLQNLTASGGNPNLKPFTAENWDISYEWYYGDASYLSVAYFNKEVENFIVTLAADEEFTLADRAETPDNICATDQCADIAADEGLPDELRGLSETLRVTRPRNAETAEVNGLELAWTHLWDNGFGVTLNATKTDSNAQLSEDRDQTFALIGLGDSQNAVVFYERGPFQARVAFNNREQFLQAINNGPASEPLTVDTYGQWDVSASYDVNDIFSVYFEGVNVTEEELVSRGREEDQIISVFDTGARYSVGLRARF</sequence>
<dbReference type="SUPFAM" id="SSF56935">
    <property type="entry name" value="Porins"/>
    <property type="match status" value="1"/>
</dbReference>
<dbReference type="InterPro" id="IPR036942">
    <property type="entry name" value="Beta-barrel_TonB_sf"/>
</dbReference>
<evidence type="ECO:0000256" key="2">
    <source>
        <dbReference type="ARBA" id="ARBA00023136"/>
    </source>
</evidence>
<dbReference type="InterPro" id="IPR010104">
    <property type="entry name" value="TonB_rcpt_bac"/>
</dbReference>
<dbReference type="Gene3D" id="2.170.130.10">
    <property type="entry name" value="TonB-dependent receptor, plug domain"/>
    <property type="match status" value="1"/>
</dbReference>
<dbReference type="InterPro" id="IPR012910">
    <property type="entry name" value="Plug_dom"/>
</dbReference>
<keyword evidence="3" id="KW-0998">Cell outer membrane</keyword>
<dbReference type="Pfam" id="PF00593">
    <property type="entry name" value="TonB_dep_Rec_b-barrel"/>
    <property type="match status" value="1"/>
</dbReference>
<keyword evidence="4" id="KW-0798">TonB box</keyword>
<evidence type="ECO:0000256" key="3">
    <source>
        <dbReference type="ARBA" id="ARBA00023237"/>
    </source>
</evidence>
<evidence type="ECO:0000313" key="8">
    <source>
        <dbReference type="Proteomes" id="UP000273643"/>
    </source>
</evidence>
<organism evidence="7 8">
    <name type="scientific">Marinimicrobium koreense</name>
    <dbReference type="NCBI Taxonomy" id="306545"/>
    <lineage>
        <taxon>Bacteria</taxon>
        <taxon>Pseudomonadati</taxon>
        <taxon>Pseudomonadota</taxon>
        <taxon>Gammaproteobacteria</taxon>
        <taxon>Cellvibrionales</taxon>
        <taxon>Cellvibrionaceae</taxon>
        <taxon>Marinimicrobium</taxon>
    </lineage>
</organism>
<comment type="similarity">
    <text evidence="4">Belongs to the TonB-dependent receptor family.</text>
</comment>
<dbReference type="NCBIfam" id="TIGR01782">
    <property type="entry name" value="TonB-Xanth-Caul"/>
    <property type="match status" value="1"/>
</dbReference>
<protein>
    <submittedName>
        <fullName evidence="7">TonB-dependent receptor</fullName>
    </submittedName>
</protein>
<accession>A0A3N1NRG0</accession>
<dbReference type="Gene3D" id="2.40.170.20">
    <property type="entry name" value="TonB-dependent receptor, beta-barrel domain"/>
    <property type="match status" value="1"/>
</dbReference>
<dbReference type="GO" id="GO:0009279">
    <property type="term" value="C:cell outer membrane"/>
    <property type="evidence" value="ECO:0007669"/>
    <property type="project" value="UniProtKB-SubCell"/>
</dbReference>
<dbReference type="InterPro" id="IPR037066">
    <property type="entry name" value="Plug_dom_sf"/>
</dbReference>
<dbReference type="Gene3D" id="3.55.50.30">
    <property type="match status" value="1"/>
</dbReference>
<evidence type="ECO:0000256" key="1">
    <source>
        <dbReference type="ARBA" id="ARBA00004442"/>
    </source>
</evidence>
<gene>
    <name evidence="7" type="ORF">EDC38_2963</name>
</gene>
<evidence type="ECO:0000313" key="7">
    <source>
        <dbReference type="EMBL" id="ROQ17991.1"/>
    </source>
</evidence>